<organism evidence="1 2">
    <name type="scientific">Paracoccus suum</name>
    <dbReference type="NCBI Taxonomy" id="2259340"/>
    <lineage>
        <taxon>Bacteria</taxon>
        <taxon>Pseudomonadati</taxon>
        <taxon>Pseudomonadota</taxon>
        <taxon>Alphaproteobacteria</taxon>
        <taxon>Rhodobacterales</taxon>
        <taxon>Paracoccaceae</taxon>
        <taxon>Paracoccus</taxon>
    </lineage>
</organism>
<evidence type="ECO:0000313" key="2">
    <source>
        <dbReference type="Proteomes" id="UP000252023"/>
    </source>
</evidence>
<dbReference type="Proteomes" id="UP000252023">
    <property type="component" value="Chromosome"/>
</dbReference>
<dbReference type="KEGG" id="pars:DRW48_14770"/>
<dbReference type="AlphaFoldDB" id="A0A344PN13"/>
<name>A0A344PN13_9RHOB</name>
<accession>A0A344PN13</accession>
<gene>
    <name evidence="1" type="ORF">DRW48_14770</name>
</gene>
<sequence>MVGRVEQIGMLQKHPDGDVLGIMRLVGRVGVAGLDIREQIDAPTAVCAWMISRPRASPSSAMRCRSPRSSSG</sequence>
<dbReference type="EMBL" id="CP030918">
    <property type="protein sequence ID" value="AXC50768.1"/>
    <property type="molecule type" value="Genomic_DNA"/>
</dbReference>
<reference evidence="2" key="1">
    <citation type="submission" date="2018-07" db="EMBL/GenBank/DDBJ databases">
        <title>Genome sequencing of Paracoccus sp. SC2-6.</title>
        <authorList>
            <person name="Heo J."/>
            <person name="Kim S.-J."/>
            <person name="Kwon S.-W."/>
        </authorList>
    </citation>
    <scope>NUCLEOTIDE SEQUENCE [LARGE SCALE GENOMIC DNA]</scope>
    <source>
        <strain evidence="2">SC2-6</strain>
    </source>
</reference>
<proteinExistence type="predicted"/>
<evidence type="ECO:0000313" key="1">
    <source>
        <dbReference type="EMBL" id="AXC50768.1"/>
    </source>
</evidence>
<protein>
    <submittedName>
        <fullName evidence="1">Uncharacterized protein</fullName>
    </submittedName>
</protein>
<keyword evidence="2" id="KW-1185">Reference proteome</keyword>